<dbReference type="EMBL" id="PTPZ01000015">
    <property type="protein sequence ID" value="PPZ90473.1"/>
    <property type="molecule type" value="Genomic_DNA"/>
</dbReference>
<feature type="non-terminal residue" evidence="1">
    <location>
        <position position="175"/>
    </location>
</feature>
<reference evidence="1 2" key="1">
    <citation type="submission" date="2018-02" db="EMBL/GenBank/DDBJ databases">
        <title>Draft genome sequence of bacterial isolates from marine environment.</title>
        <authorList>
            <person name="Singh S.K."/>
            <person name="Hill R."/>
            <person name="Major S."/>
            <person name="Cai H."/>
            <person name="Li Y."/>
        </authorList>
    </citation>
    <scope>NUCLEOTIDE SEQUENCE [LARGE SCALE GENOMIC DNA]</scope>
    <source>
        <strain evidence="1 2">IMET F</strain>
    </source>
</reference>
<evidence type="ECO:0008006" key="3">
    <source>
        <dbReference type="Google" id="ProtNLM"/>
    </source>
</evidence>
<dbReference type="Proteomes" id="UP000238565">
    <property type="component" value="Unassembled WGS sequence"/>
</dbReference>
<proteinExistence type="predicted"/>
<dbReference type="PROSITE" id="PS51257">
    <property type="entry name" value="PROKAR_LIPOPROTEIN"/>
    <property type="match status" value="1"/>
</dbReference>
<accession>A0A2S7I1N9</accession>
<name>A0A2S7I1N9_9FLAO</name>
<comment type="caution">
    <text evidence="1">The sequence shown here is derived from an EMBL/GenBank/DDBJ whole genome shotgun (WGS) entry which is preliminary data.</text>
</comment>
<sequence>MMKLLDKIKILIFLVSVLLIGCQSDENQDEKEIINLVQSTLIKPIIYPNFIEKNKIHLSQKDYDKANVILLIEPVPLDSVWYSKVLANNKFTYVLSDTLFQPKFKNDNYVKIMAKVNGIDLNKSSHKLRKINFGDIQTRNNIIRIDNKNKNPKGFIYIGKFNISQIYFDNKRVNA</sequence>
<evidence type="ECO:0000313" key="1">
    <source>
        <dbReference type="EMBL" id="PPZ90473.1"/>
    </source>
</evidence>
<evidence type="ECO:0000313" key="2">
    <source>
        <dbReference type="Proteomes" id="UP000238565"/>
    </source>
</evidence>
<dbReference type="RefSeq" id="WP_133159995.1">
    <property type="nucleotide sequence ID" value="NZ_PTPZ01000015.1"/>
</dbReference>
<dbReference type="AlphaFoldDB" id="A0A2S7I1N9"/>
<protein>
    <recommendedName>
        <fullName evidence="3">Lipoprotein</fullName>
    </recommendedName>
</protein>
<gene>
    <name evidence="1" type="ORF">C3729_13125</name>
</gene>
<organism evidence="1 2">
    <name type="scientific">Cloacibacterium normanense</name>
    <dbReference type="NCBI Taxonomy" id="237258"/>
    <lineage>
        <taxon>Bacteria</taxon>
        <taxon>Pseudomonadati</taxon>
        <taxon>Bacteroidota</taxon>
        <taxon>Flavobacteriia</taxon>
        <taxon>Flavobacteriales</taxon>
        <taxon>Weeksellaceae</taxon>
    </lineage>
</organism>